<dbReference type="GO" id="GO:0005524">
    <property type="term" value="F:ATP binding"/>
    <property type="evidence" value="ECO:0007669"/>
    <property type="project" value="UniProtKB-KW"/>
</dbReference>
<proteinExistence type="inferred from homology"/>
<dbReference type="PANTHER" id="PTHR37825">
    <property type="entry name" value="TRNA(MET) CYTIDINE ACETATE LIGASE"/>
    <property type="match status" value="1"/>
</dbReference>
<keyword evidence="1 2" id="KW-0819">tRNA processing</keyword>
<comment type="function">
    <text evidence="2">Catalyzes the formation of N(4)-acetylcytidine (ac(4)C) at the wobble position of elongator tRNA(Met), using acetate and ATP as substrates. First activates an acetate ion to form acetyladenylate (Ac-AMP) and then transfers the acetyl group to tRNA to form ac(4)C34.</text>
</comment>
<evidence type="ECO:0000313" key="3">
    <source>
        <dbReference type="EMBL" id="BCK79951.1"/>
    </source>
</evidence>
<dbReference type="GO" id="GO:0000049">
    <property type="term" value="F:tRNA binding"/>
    <property type="evidence" value="ECO:0007669"/>
    <property type="project" value="UniProtKB-KW"/>
</dbReference>
<evidence type="ECO:0000256" key="2">
    <source>
        <dbReference type="HAMAP-Rule" id="MF_01539"/>
    </source>
</evidence>
<gene>
    <name evidence="2" type="primary">tmcAL</name>
    <name evidence="3" type="ORF">MM35RIKEN_21430</name>
</gene>
<evidence type="ECO:0000313" key="4">
    <source>
        <dbReference type="Proteomes" id="UP000681343"/>
    </source>
</evidence>
<dbReference type="AlphaFoldDB" id="A0A810Q3C4"/>
<feature type="binding site" evidence="2">
    <location>
        <begin position="7"/>
        <end position="20"/>
    </location>
    <ligand>
        <name>ATP</name>
        <dbReference type="ChEBI" id="CHEBI:30616"/>
    </ligand>
</feature>
<dbReference type="GO" id="GO:0005737">
    <property type="term" value="C:cytoplasm"/>
    <property type="evidence" value="ECO:0007669"/>
    <property type="project" value="UniProtKB-SubCell"/>
</dbReference>
<name>A0A810Q3C4_9FIRM</name>
<keyword evidence="2" id="KW-0820">tRNA-binding</keyword>
<keyword evidence="2" id="KW-0963">Cytoplasm</keyword>
<dbReference type="GO" id="GO:0016879">
    <property type="term" value="F:ligase activity, forming carbon-nitrogen bonds"/>
    <property type="evidence" value="ECO:0007669"/>
    <property type="project" value="UniProtKB-UniRule"/>
</dbReference>
<dbReference type="PANTHER" id="PTHR37825:SF1">
    <property type="entry name" value="TRNA(MET) CYTIDINE ACETATE LIGASE"/>
    <property type="match status" value="1"/>
</dbReference>
<comment type="catalytic activity">
    <reaction evidence="2">
        <text>cytidine(34) in elongator tRNA(Met) + acetate + ATP = N(4)-acetylcytidine(34) in elongator tRNA(Met) + AMP + diphosphate</text>
        <dbReference type="Rhea" id="RHEA:58144"/>
        <dbReference type="Rhea" id="RHEA-COMP:10693"/>
        <dbReference type="Rhea" id="RHEA-COMP:10694"/>
        <dbReference type="ChEBI" id="CHEBI:30089"/>
        <dbReference type="ChEBI" id="CHEBI:30616"/>
        <dbReference type="ChEBI" id="CHEBI:33019"/>
        <dbReference type="ChEBI" id="CHEBI:74900"/>
        <dbReference type="ChEBI" id="CHEBI:82748"/>
        <dbReference type="ChEBI" id="CHEBI:456215"/>
    </reaction>
</comment>
<organism evidence="3 4">
    <name type="scientific">Vescimonas fastidiosa</name>
    <dbReference type="NCBI Taxonomy" id="2714353"/>
    <lineage>
        <taxon>Bacteria</taxon>
        <taxon>Bacillati</taxon>
        <taxon>Bacillota</taxon>
        <taxon>Clostridia</taxon>
        <taxon>Eubacteriales</taxon>
        <taxon>Oscillospiraceae</taxon>
        <taxon>Vescimonas</taxon>
    </lineage>
</organism>
<sequence length="384" mass="41021">MDAVGVVCEFDPLHRGHEALLRRVGASGRPVVCAMSGNFTQRGSPACAEKFVRAEMAVRCGADLVAELPTPWAMATAEKFADGGVGLLSLCGVKTLCFGSECGDIDALWTAAEVLLREDIHRAIRAEMNEGLSYAAARQGVLEREAGCGGLLAQPNNTLAVEYLKAIRRRGLAADAITVRREDGGHHGAASASRIRALLAAGQAADAFALMPPAAADILDREIKKGLAPADPARLEAAMLARLRLMSETDFAPYDGGSEGLYRRVYRAVQAGVSLGDILTRATTKRYPTARVRRMLWAAFLNLEPPSAEVPYIRVLAATEAGRKLLRQMQDSGVPVLTKAADVGRLGPAAQALFTREARRTDVYTLAASPLPCGSDWRKTPVMV</sequence>
<keyword evidence="2" id="KW-0436">Ligase</keyword>
<keyword evidence="2" id="KW-0547">Nucleotide-binding</keyword>
<keyword evidence="3" id="KW-0614">Plasmid</keyword>
<dbReference type="RefSeq" id="WP_212821746.1">
    <property type="nucleotide sequence ID" value="NZ_AP023416.1"/>
</dbReference>
<reference evidence="3" key="1">
    <citation type="submission" date="2020-09" db="EMBL/GenBank/DDBJ databases">
        <title>New species isolated from human feces.</title>
        <authorList>
            <person name="Kitahara M."/>
            <person name="Shigeno Y."/>
            <person name="Shime M."/>
            <person name="Matsumoto Y."/>
            <person name="Nakamura S."/>
            <person name="Motooka D."/>
            <person name="Fukuoka S."/>
            <person name="Nishikawa H."/>
            <person name="Benno Y."/>
        </authorList>
    </citation>
    <scope>NUCLEOTIDE SEQUENCE</scope>
    <source>
        <strain evidence="3">MM35</strain>
        <plasmid evidence="3">pMM35_01</plasmid>
    </source>
</reference>
<keyword evidence="2" id="KW-0067">ATP-binding</keyword>
<dbReference type="Gene3D" id="3.40.50.620">
    <property type="entry name" value="HUPs"/>
    <property type="match status" value="1"/>
</dbReference>
<dbReference type="EC" id="6.3.4.-" evidence="2"/>
<dbReference type="Proteomes" id="UP000681343">
    <property type="component" value="Plasmid pMM35_01"/>
</dbReference>
<dbReference type="SUPFAM" id="SSF52374">
    <property type="entry name" value="Nucleotidylyl transferase"/>
    <property type="match status" value="1"/>
</dbReference>
<keyword evidence="2" id="KW-0694">RNA-binding</keyword>
<keyword evidence="4" id="KW-1185">Reference proteome</keyword>
<dbReference type="InterPro" id="IPR014729">
    <property type="entry name" value="Rossmann-like_a/b/a_fold"/>
</dbReference>
<comment type="similarity">
    <text evidence="2">Belongs to the TmcAL family.</text>
</comment>
<evidence type="ECO:0000256" key="1">
    <source>
        <dbReference type="ARBA" id="ARBA00022694"/>
    </source>
</evidence>
<accession>A0A810Q3C4</accession>
<dbReference type="KEGG" id="vfa:MM35RIKEN_21430"/>
<feature type="binding site" evidence="2">
    <location>
        <position position="99"/>
    </location>
    <ligand>
        <name>ATP</name>
        <dbReference type="ChEBI" id="CHEBI:30616"/>
    </ligand>
</feature>
<feature type="binding site" evidence="2">
    <location>
        <position position="156"/>
    </location>
    <ligand>
        <name>ATP</name>
        <dbReference type="ChEBI" id="CHEBI:30616"/>
    </ligand>
</feature>
<dbReference type="Pfam" id="PF05636">
    <property type="entry name" value="HIGH_NTase1"/>
    <property type="match status" value="1"/>
</dbReference>
<feature type="binding site" evidence="2">
    <location>
        <position position="181"/>
    </location>
    <ligand>
        <name>ATP</name>
        <dbReference type="ChEBI" id="CHEBI:30616"/>
    </ligand>
</feature>
<comment type="subcellular location">
    <subcellularLocation>
        <location evidence="2">Cytoplasm</location>
    </subcellularLocation>
</comment>
<protein>
    <recommendedName>
        <fullName evidence="2">tRNA(Met) cytidine acetate ligase</fullName>
        <ecNumber evidence="2">6.3.4.-</ecNumber>
    </recommendedName>
</protein>
<dbReference type="GO" id="GO:0006400">
    <property type="term" value="P:tRNA modification"/>
    <property type="evidence" value="ECO:0007669"/>
    <property type="project" value="UniProtKB-UniRule"/>
</dbReference>
<geneLocation type="plasmid" evidence="3 4">
    <name>pMM35_01</name>
</geneLocation>
<dbReference type="EMBL" id="AP023416">
    <property type="protein sequence ID" value="BCK79951.1"/>
    <property type="molecule type" value="Genomic_DNA"/>
</dbReference>
<dbReference type="InterPro" id="IPR008513">
    <property type="entry name" value="tRNA(Met)_cyd_acetate_ligase"/>
</dbReference>
<dbReference type="HAMAP" id="MF_01539">
    <property type="entry name" value="TmcAL"/>
    <property type="match status" value="1"/>
</dbReference>
<comment type="caution">
    <text evidence="2">Lacks conserved residue(s) required for the propagation of feature annotation.</text>
</comment>